<proteinExistence type="predicted"/>
<protein>
    <submittedName>
        <fullName evidence="2">Uncharacterized protein</fullName>
    </submittedName>
</protein>
<accession>A0A3M7P4T4</accession>
<name>A0A3M7P4T4_BRAPC</name>
<dbReference type="Proteomes" id="UP000276133">
    <property type="component" value="Unassembled WGS sequence"/>
</dbReference>
<feature type="transmembrane region" description="Helical" evidence="1">
    <location>
        <begin position="61"/>
        <end position="81"/>
    </location>
</feature>
<feature type="transmembrane region" description="Helical" evidence="1">
    <location>
        <begin position="220"/>
        <end position="237"/>
    </location>
</feature>
<evidence type="ECO:0000313" key="3">
    <source>
        <dbReference type="Proteomes" id="UP000276133"/>
    </source>
</evidence>
<reference evidence="2 3" key="1">
    <citation type="journal article" date="2018" name="Sci. Rep.">
        <title>Genomic signatures of local adaptation to the degree of environmental predictability in rotifers.</title>
        <authorList>
            <person name="Franch-Gras L."/>
            <person name="Hahn C."/>
            <person name="Garcia-Roger E.M."/>
            <person name="Carmona M.J."/>
            <person name="Serra M."/>
            <person name="Gomez A."/>
        </authorList>
    </citation>
    <scope>NUCLEOTIDE SEQUENCE [LARGE SCALE GENOMIC DNA]</scope>
    <source>
        <strain evidence="2">HYR1</strain>
    </source>
</reference>
<dbReference type="Pfam" id="PF15993">
    <property type="entry name" value="Fuseless"/>
    <property type="match status" value="1"/>
</dbReference>
<evidence type="ECO:0000313" key="2">
    <source>
        <dbReference type="EMBL" id="RMZ93767.1"/>
    </source>
</evidence>
<comment type="caution">
    <text evidence="2">The sequence shown here is derived from an EMBL/GenBank/DDBJ whole genome shotgun (WGS) entry which is preliminary data.</text>
</comment>
<feature type="transmembrane region" description="Helical" evidence="1">
    <location>
        <begin position="186"/>
        <end position="208"/>
    </location>
</feature>
<dbReference type="OrthoDB" id="10619950at2759"/>
<dbReference type="InterPro" id="IPR032751">
    <property type="entry name" value="Fuseless"/>
</dbReference>
<dbReference type="AlphaFoldDB" id="A0A3M7P4T4"/>
<keyword evidence="1" id="KW-1133">Transmembrane helix</keyword>
<keyword evidence="1" id="KW-0812">Transmembrane</keyword>
<organism evidence="2 3">
    <name type="scientific">Brachionus plicatilis</name>
    <name type="common">Marine rotifer</name>
    <name type="synonym">Brachionus muelleri</name>
    <dbReference type="NCBI Taxonomy" id="10195"/>
    <lineage>
        <taxon>Eukaryota</taxon>
        <taxon>Metazoa</taxon>
        <taxon>Spiralia</taxon>
        <taxon>Gnathifera</taxon>
        <taxon>Rotifera</taxon>
        <taxon>Eurotatoria</taxon>
        <taxon>Monogononta</taxon>
        <taxon>Pseudotrocha</taxon>
        <taxon>Ploima</taxon>
        <taxon>Brachionidae</taxon>
        <taxon>Brachionus</taxon>
    </lineage>
</organism>
<feature type="transmembrane region" description="Helical" evidence="1">
    <location>
        <begin position="153"/>
        <end position="174"/>
    </location>
</feature>
<gene>
    <name evidence="2" type="ORF">BpHYR1_023305</name>
</gene>
<keyword evidence="1" id="KW-0472">Membrane</keyword>
<dbReference type="EMBL" id="REGN01013567">
    <property type="protein sequence ID" value="RMZ93767.1"/>
    <property type="molecule type" value="Genomic_DNA"/>
</dbReference>
<keyword evidence="3" id="KW-1185">Reference proteome</keyword>
<evidence type="ECO:0000256" key="1">
    <source>
        <dbReference type="SAM" id="Phobius"/>
    </source>
</evidence>
<sequence>MFIGKTFKSSTIHNYQLPFKCIYFHAFGNNLLVRYMELYQLQEPLENLNNSLPSNSWVAKILRFCFSYTMSIAYVSQWRTYWDIYNYYSTKIHFKYTVLLSMMALICFRVFLDRKLTPLIKCVPFHLESSKDLSNFFTQPKIFSLKSRLAQNLVNFVYMEFVEMLINVFIWKGIWDVFELGTCFELICFIGLVALWRSFFALFDFYVLKSDFKLEISCTTHALLFTSMYLIGLISALNGPAGFEAESDRQKEPNLKFNISYFS</sequence>
<feature type="transmembrane region" description="Helical" evidence="1">
    <location>
        <begin position="93"/>
        <end position="112"/>
    </location>
</feature>